<dbReference type="EMBL" id="KF269008">
    <property type="protein sequence ID" value="AGU99649.1"/>
    <property type="molecule type" value="Genomic_DNA"/>
</dbReference>
<dbReference type="EMBL" id="KF269007">
    <property type="protein sequence ID" value="AGU99648.1"/>
    <property type="molecule type" value="Genomic_DNA"/>
</dbReference>
<dbReference type="AlphaFoldDB" id="T2ARS3"/>
<gene>
    <name evidence="1" type="primary">MPP</name>
</gene>
<feature type="non-terminal residue" evidence="1">
    <location>
        <position position="36"/>
    </location>
</feature>
<dbReference type="EMBL" id="KF269010">
    <property type="protein sequence ID" value="AGU99651.1"/>
    <property type="molecule type" value="Genomic_DNA"/>
</dbReference>
<organism evidence="1">
    <name type="scientific">Stercorarius parasiticus</name>
    <name type="common">Parasitic jaeger</name>
    <name type="synonym">Arctic skua</name>
    <dbReference type="NCBI Taxonomy" id="54059"/>
    <lineage>
        <taxon>Eukaryota</taxon>
        <taxon>Metazoa</taxon>
        <taxon>Chordata</taxon>
        <taxon>Craniata</taxon>
        <taxon>Vertebrata</taxon>
        <taxon>Euteleostomi</taxon>
        <taxon>Archelosauria</taxon>
        <taxon>Archosauria</taxon>
        <taxon>Dinosauria</taxon>
        <taxon>Saurischia</taxon>
        <taxon>Theropoda</taxon>
        <taxon>Coelurosauria</taxon>
        <taxon>Aves</taxon>
        <taxon>Neognathae</taxon>
        <taxon>Neoaves</taxon>
        <taxon>Charadriiformes</taxon>
        <taxon>Stercorariidae</taxon>
        <taxon>Stercorarius</taxon>
    </lineage>
</organism>
<evidence type="ECO:0000313" key="1">
    <source>
        <dbReference type="EMBL" id="AGU99649.1"/>
    </source>
</evidence>
<dbReference type="EMBL" id="KF269011">
    <property type="protein sequence ID" value="AGU99652.1"/>
    <property type="molecule type" value="Genomic_DNA"/>
</dbReference>
<reference evidence="1" key="1">
    <citation type="journal article" date="2013" name="Mol. Ecol.">
        <title>Molecular population genetics of the melanic plumage polymorphism in Arctic skuas (Stercorarius parasiticus): evidence for divergent selection on plumage colour.</title>
        <authorList>
            <person name="Janssen K."/>
            <person name="Mundy N.I."/>
        </authorList>
    </citation>
    <scope>NUCLEOTIDE SEQUENCE</scope>
</reference>
<sequence length="36" mass="4266">PVHCQPQQDLSQHRHPVCGCQDVRRPTLERFPWQSV</sequence>
<accession>T2ARS3</accession>
<proteinExistence type="predicted"/>
<feature type="non-terminal residue" evidence="1">
    <location>
        <position position="1"/>
    </location>
</feature>
<dbReference type="EMBL" id="KF269009">
    <property type="protein sequence ID" value="AGU99650.1"/>
    <property type="molecule type" value="Genomic_DNA"/>
</dbReference>
<name>T2ARS3_STEPR</name>
<protein>
    <submittedName>
        <fullName evidence="1">MPP</fullName>
    </submittedName>
</protein>